<gene>
    <name evidence="10" type="ORF">COHA_003611</name>
</gene>
<dbReference type="Gene3D" id="1.20.1220.12">
    <property type="entry name" value="Malate synthase, domain III"/>
    <property type="match status" value="1"/>
</dbReference>
<dbReference type="GO" id="GO:0006097">
    <property type="term" value="P:glyoxylate cycle"/>
    <property type="evidence" value="ECO:0007669"/>
    <property type="project" value="UniProtKB-KW"/>
</dbReference>
<dbReference type="EMBL" id="JADXDR010000049">
    <property type="protein sequence ID" value="KAI7842680.1"/>
    <property type="molecule type" value="Genomic_DNA"/>
</dbReference>
<dbReference type="InterPro" id="IPR006252">
    <property type="entry name" value="Malate_synthA"/>
</dbReference>
<comment type="caution">
    <text evidence="10">The sequence shown here is derived from an EMBL/GenBank/DDBJ whole genome shotgun (WGS) entry which is preliminary data.</text>
</comment>
<dbReference type="InterPro" id="IPR048355">
    <property type="entry name" value="MS_C"/>
</dbReference>
<comment type="catalytic activity">
    <reaction evidence="7">
        <text>glyoxylate + acetyl-CoA + H2O = (S)-malate + CoA + H(+)</text>
        <dbReference type="Rhea" id="RHEA:18181"/>
        <dbReference type="ChEBI" id="CHEBI:15377"/>
        <dbReference type="ChEBI" id="CHEBI:15378"/>
        <dbReference type="ChEBI" id="CHEBI:15589"/>
        <dbReference type="ChEBI" id="CHEBI:36655"/>
        <dbReference type="ChEBI" id="CHEBI:57287"/>
        <dbReference type="ChEBI" id="CHEBI:57288"/>
        <dbReference type="EC" id="2.3.3.9"/>
    </reaction>
</comment>
<evidence type="ECO:0000256" key="3">
    <source>
        <dbReference type="ARBA" id="ARBA00012636"/>
    </source>
</evidence>
<reference evidence="10" key="1">
    <citation type="submission" date="2020-11" db="EMBL/GenBank/DDBJ databases">
        <title>Chlorella ohadii genome sequencing and assembly.</title>
        <authorList>
            <person name="Murik O."/>
            <person name="Treves H."/>
            <person name="Kedem I."/>
            <person name="Shotland Y."/>
            <person name="Kaplan A."/>
        </authorList>
    </citation>
    <scope>NUCLEOTIDE SEQUENCE</scope>
    <source>
        <strain evidence="10">1</strain>
    </source>
</reference>
<dbReference type="PANTHER" id="PTHR42902:SF1">
    <property type="entry name" value="MALATE SYNTHASE 1-RELATED"/>
    <property type="match status" value="1"/>
</dbReference>
<proteinExistence type="inferred from homology"/>
<evidence type="ECO:0000259" key="8">
    <source>
        <dbReference type="Pfam" id="PF01274"/>
    </source>
</evidence>
<dbReference type="Pfam" id="PF01274">
    <property type="entry name" value="MS_TIM-barrel"/>
    <property type="match status" value="1"/>
</dbReference>
<accession>A0AAD5DRM3</accession>
<name>A0AAD5DRM3_9CHLO</name>
<evidence type="ECO:0000313" key="10">
    <source>
        <dbReference type="EMBL" id="KAI7842680.1"/>
    </source>
</evidence>
<sequence>MFRFAPFHARSDPSRIFPDRGTVTMAQPFLRAYTQLVIQTCHRRAVHAIGGMSALIPVKGNPAANEAAFEKVRADKLREVQDGHDGTWVAHPGLIAVAKEVFDAHMREPNQIASKLRLDVRADQQALLKVPEGPCTVGALRNNISVSIQYLEAWLGGNGCVPLHNLMEDAATAEISRASVWQWVRYGVRLDDGQPLTADRVCMEVQRELDELRQQVGNARFATGHFLEAAFLFKLMVTSTELEDFLTLKAYDILVAQEFGPTWGAPQAAQPGGGPRSRM</sequence>
<keyword evidence="4" id="KW-0329">Glyoxylate bypass</keyword>
<dbReference type="GO" id="GO:0005737">
    <property type="term" value="C:cytoplasm"/>
    <property type="evidence" value="ECO:0007669"/>
    <property type="project" value="TreeGrafter"/>
</dbReference>
<evidence type="ECO:0000256" key="1">
    <source>
        <dbReference type="ARBA" id="ARBA00004757"/>
    </source>
</evidence>
<evidence type="ECO:0000256" key="2">
    <source>
        <dbReference type="ARBA" id="ARBA00006394"/>
    </source>
</evidence>
<feature type="domain" description="Malate synthase C-terminal" evidence="9">
    <location>
        <begin position="139"/>
        <end position="252"/>
    </location>
</feature>
<evidence type="ECO:0000259" key="9">
    <source>
        <dbReference type="Pfam" id="PF20659"/>
    </source>
</evidence>
<comment type="pathway">
    <text evidence="1">Carbohydrate metabolism; glyoxylate cycle; (S)-malate from isocitrate: step 2/2.</text>
</comment>
<dbReference type="InterPro" id="IPR044856">
    <property type="entry name" value="Malate_synth_C_sf"/>
</dbReference>
<dbReference type="InterPro" id="IPR001465">
    <property type="entry name" value="Malate_synthase_TIM"/>
</dbReference>
<evidence type="ECO:0000256" key="4">
    <source>
        <dbReference type="ARBA" id="ARBA00022435"/>
    </source>
</evidence>
<keyword evidence="6" id="KW-0808">Transferase</keyword>
<evidence type="ECO:0000256" key="6">
    <source>
        <dbReference type="ARBA" id="ARBA00022679"/>
    </source>
</evidence>
<keyword evidence="11" id="KW-1185">Reference proteome</keyword>
<dbReference type="Pfam" id="PF20659">
    <property type="entry name" value="MS_C"/>
    <property type="match status" value="1"/>
</dbReference>
<organism evidence="10 11">
    <name type="scientific">Chlorella ohadii</name>
    <dbReference type="NCBI Taxonomy" id="2649997"/>
    <lineage>
        <taxon>Eukaryota</taxon>
        <taxon>Viridiplantae</taxon>
        <taxon>Chlorophyta</taxon>
        <taxon>core chlorophytes</taxon>
        <taxon>Trebouxiophyceae</taxon>
        <taxon>Chlorellales</taxon>
        <taxon>Chlorellaceae</taxon>
        <taxon>Chlorella clade</taxon>
        <taxon>Chlorella</taxon>
    </lineage>
</organism>
<dbReference type="InterPro" id="IPR046363">
    <property type="entry name" value="MS_N_TIM-barrel_dom"/>
</dbReference>
<dbReference type="InterPro" id="IPR011076">
    <property type="entry name" value="Malate_synth_sf"/>
</dbReference>
<dbReference type="GO" id="GO:0006099">
    <property type="term" value="P:tricarboxylic acid cycle"/>
    <property type="evidence" value="ECO:0007669"/>
    <property type="project" value="UniProtKB-KW"/>
</dbReference>
<dbReference type="SUPFAM" id="SSF51645">
    <property type="entry name" value="Malate synthase G"/>
    <property type="match status" value="1"/>
</dbReference>
<dbReference type="GO" id="GO:0004474">
    <property type="term" value="F:malate synthase activity"/>
    <property type="evidence" value="ECO:0007669"/>
    <property type="project" value="UniProtKB-EC"/>
</dbReference>
<dbReference type="Proteomes" id="UP001205105">
    <property type="component" value="Unassembled WGS sequence"/>
</dbReference>
<dbReference type="FunFam" id="1.20.1220.12:FF:000001">
    <property type="entry name" value="Malate synthase"/>
    <property type="match status" value="1"/>
</dbReference>
<protein>
    <recommendedName>
        <fullName evidence="3">malate synthase</fullName>
        <ecNumber evidence="3">2.3.3.9</ecNumber>
    </recommendedName>
</protein>
<dbReference type="Gene3D" id="3.20.20.360">
    <property type="entry name" value="Malate synthase, domain 3"/>
    <property type="match status" value="1"/>
</dbReference>
<evidence type="ECO:0000256" key="7">
    <source>
        <dbReference type="ARBA" id="ARBA00047918"/>
    </source>
</evidence>
<dbReference type="AlphaFoldDB" id="A0AAD5DRM3"/>
<dbReference type="PANTHER" id="PTHR42902">
    <property type="entry name" value="MALATE SYNTHASE"/>
    <property type="match status" value="1"/>
</dbReference>
<evidence type="ECO:0000256" key="5">
    <source>
        <dbReference type="ARBA" id="ARBA00022532"/>
    </source>
</evidence>
<feature type="domain" description="Malate synthase TIM barrel" evidence="8">
    <location>
        <begin position="10"/>
        <end position="129"/>
    </location>
</feature>
<keyword evidence="5" id="KW-0816">Tricarboxylic acid cycle</keyword>
<dbReference type="EC" id="2.3.3.9" evidence="3"/>
<evidence type="ECO:0000313" key="11">
    <source>
        <dbReference type="Proteomes" id="UP001205105"/>
    </source>
</evidence>
<comment type="similarity">
    <text evidence="2">Belongs to the malate synthase family.</text>
</comment>